<keyword evidence="2" id="KW-1185">Reference proteome</keyword>
<accession>A0A918NC25</accession>
<name>A0A918NC25_9GAMM</name>
<proteinExistence type="predicted"/>
<reference evidence="1" key="1">
    <citation type="journal article" date="2014" name="Int. J. Syst. Evol. Microbiol.">
        <title>Complete genome sequence of Corynebacterium casei LMG S-19264T (=DSM 44701T), isolated from a smear-ripened cheese.</title>
        <authorList>
            <consortium name="US DOE Joint Genome Institute (JGI-PGF)"/>
            <person name="Walter F."/>
            <person name="Albersmeier A."/>
            <person name="Kalinowski J."/>
            <person name="Ruckert C."/>
        </authorList>
    </citation>
    <scope>NUCLEOTIDE SEQUENCE</scope>
    <source>
        <strain evidence="1">KCTC 22169</strain>
    </source>
</reference>
<reference evidence="1" key="2">
    <citation type="submission" date="2020-09" db="EMBL/GenBank/DDBJ databases">
        <authorList>
            <person name="Sun Q."/>
            <person name="Kim S."/>
        </authorList>
    </citation>
    <scope>NUCLEOTIDE SEQUENCE</scope>
    <source>
        <strain evidence="1">KCTC 22169</strain>
    </source>
</reference>
<dbReference type="Proteomes" id="UP000626148">
    <property type="component" value="Unassembled WGS sequence"/>
</dbReference>
<organism evidence="1 2">
    <name type="scientific">Saccharospirillum salsuginis</name>
    <dbReference type="NCBI Taxonomy" id="418750"/>
    <lineage>
        <taxon>Bacteria</taxon>
        <taxon>Pseudomonadati</taxon>
        <taxon>Pseudomonadota</taxon>
        <taxon>Gammaproteobacteria</taxon>
        <taxon>Oceanospirillales</taxon>
        <taxon>Saccharospirillaceae</taxon>
        <taxon>Saccharospirillum</taxon>
    </lineage>
</organism>
<dbReference type="EMBL" id="BMXR01000006">
    <property type="protein sequence ID" value="GGX56801.1"/>
    <property type="molecule type" value="Genomic_DNA"/>
</dbReference>
<protein>
    <submittedName>
        <fullName evidence="1">Uncharacterized protein</fullName>
    </submittedName>
</protein>
<comment type="caution">
    <text evidence="1">The sequence shown here is derived from an EMBL/GenBank/DDBJ whole genome shotgun (WGS) entry which is preliminary data.</text>
</comment>
<sequence>MVFQRRADVADGPIGIDNQQRQGIGIAPGFQHLQTSFPAGRSGEFGYKVNSGIAKPVSPRNSLARIHAKADTLDTFYTKPAVICWHRLCKP</sequence>
<gene>
    <name evidence="1" type="ORF">GCM10007392_25330</name>
</gene>
<dbReference type="AlphaFoldDB" id="A0A918NC25"/>
<evidence type="ECO:0000313" key="2">
    <source>
        <dbReference type="Proteomes" id="UP000626148"/>
    </source>
</evidence>
<evidence type="ECO:0000313" key="1">
    <source>
        <dbReference type="EMBL" id="GGX56801.1"/>
    </source>
</evidence>